<evidence type="ECO:0000313" key="3">
    <source>
        <dbReference type="EMBL" id="MYN09201.1"/>
    </source>
</evidence>
<name>A0A7X4HDE7_9BURK</name>
<dbReference type="SUPFAM" id="SSF51735">
    <property type="entry name" value="NAD(P)-binding Rossmann-fold domains"/>
    <property type="match status" value="1"/>
</dbReference>
<dbReference type="InterPro" id="IPR036291">
    <property type="entry name" value="NAD(P)-bd_dom_sf"/>
</dbReference>
<gene>
    <name evidence="3" type="ORF">GTP77_17905</name>
</gene>
<comment type="similarity">
    <text evidence="1">Belongs to the short-chain dehydrogenases/reductases (SDR) family.</text>
</comment>
<evidence type="ECO:0000313" key="4">
    <source>
        <dbReference type="Proteomes" id="UP000450676"/>
    </source>
</evidence>
<reference evidence="3 4" key="1">
    <citation type="submission" date="2019-12" db="EMBL/GenBank/DDBJ databases">
        <title>Novel species isolated from a subtropical stream in China.</title>
        <authorList>
            <person name="Lu H."/>
        </authorList>
    </citation>
    <scope>NUCLEOTIDE SEQUENCE [LARGE SCALE GENOMIC DNA]</scope>
    <source>
        <strain evidence="3 4">FT127W</strain>
    </source>
</reference>
<dbReference type="Pfam" id="PF13561">
    <property type="entry name" value="adh_short_C2"/>
    <property type="match status" value="1"/>
</dbReference>
<accession>A0A7X4HDE7</accession>
<keyword evidence="4" id="KW-1185">Reference proteome</keyword>
<dbReference type="GO" id="GO:0016491">
    <property type="term" value="F:oxidoreductase activity"/>
    <property type="evidence" value="ECO:0007669"/>
    <property type="project" value="UniProtKB-KW"/>
</dbReference>
<dbReference type="PRINTS" id="PR00081">
    <property type="entry name" value="GDHRDH"/>
</dbReference>
<dbReference type="Proteomes" id="UP000450676">
    <property type="component" value="Unassembled WGS sequence"/>
</dbReference>
<dbReference type="EMBL" id="WWCU01000021">
    <property type="protein sequence ID" value="MYN09201.1"/>
    <property type="molecule type" value="Genomic_DNA"/>
</dbReference>
<comment type="caution">
    <text evidence="3">The sequence shown here is derived from an EMBL/GenBank/DDBJ whole genome shotgun (WGS) entry which is preliminary data.</text>
</comment>
<dbReference type="RefSeq" id="WP_161073513.1">
    <property type="nucleotide sequence ID" value="NZ_WWCU01000021.1"/>
</dbReference>
<dbReference type="AlphaFoldDB" id="A0A7X4HDE7"/>
<keyword evidence="2" id="KW-0560">Oxidoreductase</keyword>
<dbReference type="InterPro" id="IPR002347">
    <property type="entry name" value="SDR_fam"/>
</dbReference>
<dbReference type="PANTHER" id="PTHR43639">
    <property type="entry name" value="OXIDOREDUCTASE, SHORT-CHAIN DEHYDROGENASE/REDUCTASE FAMILY (AFU_ORTHOLOGUE AFUA_5G02870)"/>
    <property type="match status" value="1"/>
</dbReference>
<sequence>MMKKVLIVTGAGRGIGACIALRAAQDGYAVGVNYHSDAAAAARVVDQIVASGGSAVAVQGDVGVPADVARLFATVEAQLGPVTALVNNAGITGGLGRFADADPAGIAAVFQVNVLGLMDCCRAAIASFKRSGVKGVIVNISSTAASSGSAGDYVHYAASKAAVEAFTMGLGRELAPEGIRVCGVAPGMTLTEIHARGGDAYRLERAAPGIPMRRPANPEEIAEPAVWLLSPAASYITATTLTVGGGK</sequence>
<dbReference type="Gene3D" id="3.40.50.720">
    <property type="entry name" value="NAD(P)-binding Rossmann-like Domain"/>
    <property type="match status" value="1"/>
</dbReference>
<dbReference type="PRINTS" id="PR00080">
    <property type="entry name" value="SDRFAMILY"/>
</dbReference>
<protein>
    <submittedName>
        <fullName evidence="3">SDR family oxidoreductase</fullName>
    </submittedName>
</protein>
<evidence type="ECO:0000256" key="2">
    <source>
        <dbReference type="ARBA" id="ARBA00023002"/>
    </source>
</evidence>
<organism evidence="3 4">
    <name type="scientific">Pseudoduganella aquatica</name>
    <dbReference type="NCBI Taxonomy" id="2660641"/>
    <lineage>
        <taxon>Bacteria</taxon>
        <taxon>Pseudomonadati</taxon>
        <taxon>Pseudomonadota</taxon>
        <taxon>Betaproteobacteria</taxon>
        <taxon>Burkholderiales</taxon>
        <taxon>Oxalobacteraceae</taxon>
        <taxon>Telluria group</taxon>
        <taxon>Pseudoduganella</taxon>
    </lineage>
</organism>
<dbReference type="FunFam" id="3.40.50.720:FF:000084">
    <property type="entry name" value="Short-chain dehydrogenase reductase"/>
    <property type="match status" value="1"/>
</dbReference>
<evidence type="ECO:0000256" key="1">
    <source>
        <dbReference type="ARBA" id="ARBA00006484"/>
    </source>
</evidence>
<proteinExistence type="inferred from homology"/>
<dbReference type="PANTHER" id="PTHR43639:SF1">
    <property type="entry name" value="SHORT-CHAIN DEHYDROGENASE_REDUCTASE FAMILY PROTEIN"/>
    <property type="match status" value="1"/>
</dbReference>